<gene>
    <name evidence="1" type="ORF">METZ01_LOCUS78721</name>
</gene>
<dbReference type="EMBL" id="UINC01006163">
    <property type="protein sequence ID" value="SVA25867.1"/>
    <property type="molecule type" value="Genomic_DNA"/>
</dbReference>
<dbReference type="PANTHER" id="PTHR20883">
    <property type="entry name" value="PHYTANOYL-COA DIOXYGENASE DOMAIN CONTAINING 1"/>
    <property type="match status" value="1"/>
</dbReference>
<dbReference type="InterPro" id="IPR008775">
    <property type="entry name" value="Phytyl_CoA_dOase-like"/>
</dbReference>
<sequence>MHPTEAEIAAYQRDGVVVLREVLTPDEVGGLQRAADQVAAAPGPLAVRVADDPETGRFVEDFRRRHDMEAIDRIARTSGLPEAVSALMGSGTVRLHHDHVLVREHGTARRTPWHQDQPYYDLDGHQTVSCWLSLDPVAADESLQVVAGTHLGPWLMPRTFREGEAKWFPEGTLADLPDIDGALAEDPAAFDVRSYAVEPGDAVCFHFLSVHGAPGTSAGRRVVSLRYVGDDVVRAARPWRTSPPFPELEGVLDDGAPLVHPLFPVVWPEEPPPGGGGVPWKAAATP</sequence>
<dbReference type="Gene3D" id="2.60.120.620">
    <property type="entry name" value="q2cbj1_9rhob like domain"/>
    <property type="match status" value="1"/>
</dbReference>
<organism evidence="1">
    <name type="scientific">marine metagenome</name>
    <dbReference type="NCBI Taxonomy" id="408172"/>
    <lineage>
        <taxon>unclassified sequences</taxon>
        <taxon>metagenomes</taxon>
        <taxon>ecological metagenomes</taxon>
    </lineage>
</organism>
<proteinExistence type="predicted"/>
<accession>A0A381UEV2</accession>
<dbReference type="AlphaFoldDB" id="A0A381UEV2"/>
<dbReference type="Pfam" id="PF05721">
    <property type="entry name" value="PhyH"/>
    <property type="match status" value="1"/>
</dbReference>
<dbReference type="PANTHER" id="PTHR20883:SF49">
    <property type="entry name" value="PHYTANOYL-COA DIOXYGENASE"/>
    <property type="match status" value="1"/>
</dbReference>
<name>A0A381UEV2_9ZZZZ</name>
<evidence type="ECO:0000313" key="1">
    <source>
        <dbReference type="EMBL" id="SVA25867.1"/>
    </source>
</evidence>
<reference evidence="1" key="1">
    <citation type="submission" date="2018-05" db="EMBL/GenBank/DDBJ databases">
        <authorList>
            <person name="Lanie J.A."/>
            <person name="Ng W.-L."/>
            <person name="Kazmierczak K.M."/>
            <person name="Andrzejewski T.M."/>
            <person name="Davidsen T.M."/>
            <person name="Wayne K.J."/>
            <person name="Tettelin H."/>
            <person name="Glass J.I."/>
            <person name="Rusch D."/>
            <person name="Podicherti R."/>
            <person name="Tsui H.-C.T."/>
            <person name="Winkler M.E."/>
        </authorList>
    </citation>
    <scope>NUCLEOTIDE SEQUENCE</scope>
</reference>
<dbReference type="SUPFAM" id="SSF51197">
    <property type="entry name" value="Clavaminate synthase-like"/>
    <property type="match status" value="1"/>
</dbReference>
<evidence type="ECO:0008006" key="2">
    <source>
        <dbReference type="Google" id="ProtNLM"/>
    </source>
</evidence>
<protein>
    <recommendedName>
        <fullName evidence="2">Phytanoyl-CoA dioxygenase</fullName>
    </recommendedName>
</protein>